<dbReference type="PANTHER" id="PTHR24220">
    <property type="entry name" value="IMPORT ATP-BINDING PROTEIN"/>
    <property type="match status" value="1"/>
</dbReference>
<dbReference type="PROSITE" id="PS50893">
    <property type="entry name" value="ABC_TRANSPORTER_2"/>
    <property type="match status" value="1"/>
</dbReference>
<dbReference type="InterPro" id="IPR015854">
    <property type="entry name" value="ABC_transpr_LolD-like"/>
</dbReference>
<accession>A0A8J6P0V2</accession>
<dbReference type="GO" id="GO:0016887">
    <property type="term" value="F:ATP hydrolysis activity"/>
    <property type="evidence" value="ECO:0007669"/>
    <property type="project" value="InterPro"/>
</dbReference>
<dbReference type="GO" id="GO:0022857">
    <property type="term" value="F:transmembrane transporter activity"/>
    <property type="evidence" value="ECO:0007669"/>
    <property type="project" value="TreeGrafter"/>
</dbReference>
<dbReference type="InterPro" id="IPR003593">
    <property type="entry name" value="AAA+_ATPase"/>
</dbReference>
<dbReference type="InterPro" id="IPR003439">
    <property type="entry name" value="ABC_transporter-like_ATP-bd"/>
</dbReference>
<dbReference type="Gene3D" id="3.40.50.300">
    <property type="entry name" value="P-loop containing nucleotide triphosphate hydrolases"/>
    <property type="match status" value="1"/>
</dbReference>
<evidence type="ECO:0000313" key="4">
    <source>
        <dbReference type="EMBL" id="MBC8432213.1"/>
    </source>
</evidence>
<evidence type="ECO:0000313" key="5">
    <source>
        <dbReference type="Proteomes" id="UP000605201"/>
    </source>
</evidence>
<dbReference type="Pfam" id="PF00005">
    <property type="entry name" value="ABC_tran"/>
    <property type="match status" value="1"/>
</dbReference>
<dbReference type="InterPro" id="IPR027417">
    <property type="entry name" value="P-loop_NTPase"/>
</dbReference>
<dbReference type="EMBL" id="JACNIG010000211">
    <property type="protein sequence ID" value="MBC8432213.1"/>
    <property type="molecule type" value="Genomic_DNA"/>
</dbReference>
<comment type="caution">
    <text evidence="4">The sequence shown here is derived from an EMBL/GenBank/DDBJ whole genome shotgun (WGS) entry which is preliminary data.</text>
</comment>
<keyword evidence="1" id="KW-0547">Nucleotide-binding</keyword>
<evidence type="ECO:0000259" key="3">
    <source>
        <dbReference type="PROSITE" id="PS50893"/>
    </source>
</evidence>
<dbReference type="AlphaFoldDB" id="A0A8J6P0V2"/>
<feature type="domain" description="ABC transporter" evidence="3">
    <location>
        <begin position="9"/>
        <end position="241"/>
    </location>
</feature>
<name>A0A8J6P0V2_9BACT</name>
<dbReference type="Proteomes" id="UP000605201">
    <property type="component" value="Unassembled WGS sequence"/>
</dbReference>
<evidence type="ECO:0000256" key="2">
    <source>
        <dbReference type="ARBA" id="ARBA00022840"/>
    </source>
</evidence>
<gene>
    <name evidence="4" type="ORF">H8D96_09860</name>
</gene>
<protein>
    <submittedName>
        <fullName evidence="4">ATP-binding cassette domain-containing protein</fullName>
    </submittedName>
</protein>
<dbReference type="GO" id="GO:0005886">
    <property type="term" value="C:plasma membrane"/>
    <property type="evidence" value="ECO:0007669"/>
    <property type="project" value="TreeGrafter"/>
</dbReference>
<sequence>MSKANRFEVTFPLILTQNDSFSITFTLESGDTLEFKQGAYYLYGDNGSGKTTLLNMLALTIGSIGGASGPDKGTIKFNDETYNAKSFNYIRAAEIREKSFCIFPQKAFFLPVSTRDNYMVLNGSDRQKAAAFSAHEYPDLLSGGQQQKVLMDIVLDAKKPVWFLDEPLSNLDAERRHYFWMTLQRAYRKNLATIFFIDHWMGKKIKDDKNFQHLNTLLVVTENRQKNSPPNITARHIEIFENNDPQDFFGRQIQQVQKEMSATSFLNKEPGV</sequence>
<dbReference type="GO" id="GO:0005524">
    <property type="term" value="F:ATP binding"/>
    <property type="evidence" value="ECO:0007669"/>
    <property type="project" value="UniProtKB-KW"/>
</dbReference>
<organism evidence="4 5">
    <name type="scientific">Candidatus Desulfatibia vada</name>
    <dbReference type="NCBI Taxonomy" id="2841696"/>
    <lineage>
        <taxon>Bacteria</taxon>
        <taxon>Pseudomonadati</taxon>
        <taxon>Thermodesulfobacteriota</taxon>
        <taxon>Desulfobacteria</taxon>
        <taxon>Desulfobacterales</taxon>
        <taxon>Desulfobacterales incertae sedis</taxon>
        <taxon>Candidatus Desulfatibia</taxon>
    </lineage>
</organism>
<keyword evidence="2 4" id="KW-0067">ATP-binding</keyword>
<dbReference type="SUPFAM" id="SSF52540">
    <property type="entry name" value="P-loop containing nucleoside triphosphate hydrolases"/>
    <property type="match status" value="1"/>
</dbReference>
<proteinExistence type="predicted"/>
<evidence type="ECO:0000256" key="1">
    <source>
        <dbReference type="ARBA" id="ARBA00022741"/>
    </source>
</evidence>
<dbReference type="SMART" id="SM00382">
    <property type="entry name" value="AAA"/>
    <property type="match status" value="1"/>
</dbReference>
<reference evidence="4 5" key="1">
    <citation type="submission" date="2020-08" db="EMBL/GenBank/DDBJ databases">
        <title>Bridging the membrane lipid divide: bacteria of the FCB group superphylum have the potential to synthesize archaeal ether lipids.</title>
        <authorList>
            <person name="Villanueva L."/>
            <person name="Von Meijenfeldt F.A.B."/>
            <person name="Westbye A.B."/>
            <person name="Yadav S."/>
            <person name="Hopmans E.C."/>
            <person name="Dutilh B.E."/>
            <person name="Sinninghe Damste J.S."/>
        </authorList>
    </citation>
    <scope>NUCLEOTIDE SEQUENCE [LARGE SCALE GENOMIC DNA]</scope>
    <source>
        <strain evidence="4">NIOZ-UU17</strain>
    </source>
</reference>